<dbReference type="OrthoDB" id="672896at2"/>
<sequence>MKKLTILMLCIATLGLASCKKETIVNQTTPNRTITVDVLPSDWVLSVDRNTYSVQLDKIIDLKEINSYHLNNEGTIVAISYPSGGNFTSYAALPFVYNLQSYSYTVYSGGILIEAQNSDKNTVDPIKPTTKIRVKITLVAADNVT</sequence>
<reference evidence="2 3" key="1">
    <citation type="submission" date="2019-02" db="EMBL/GenBank/DDBJ databases">
        <title>Pedobacter sp. nov., a novel speices isolated from soil of pinguins habitat in Antarcitica.</title>
        <authorList>
            <person name="He R.-H."/>
        </authorList>
    </citation>
    <scope>NUCLEOTIDE SEQUENCE [LARGE SCALE GENOMIC DNA]</scope>
    <source>
        <strain evidence="2 3">E01020</strain>
    </source>
</reference>
<keyword evidence="1" id="KW-0732">Signal</keyword>
<dbReference type="EMBL" id="SJCY01000009">
    <property type="protein sequence ID" value="TDG35457.1"/>
    <property type="molecule type" value="Genomic_DNA"/>
</dbReference>
<gene>
    <name evidence="2" type="ORF">EZJ43_12565</name>
</gene>
<dbReference type="Proteomes" id="UP000295668">
    <property type="component" value="Unassembled WGS sequence"/>
</dbReference>
<name>A0A4R5MIK5_9SPHI</name>
<comment type="caution">
    <text evidence="2">The sequence shown here is derived from an EMBL/GenBank/DDBJ whole genome shotgun (WGS) entry which is preliminary data.</text>
</comment>
<protein>
    <submittedName>
        <fullName evidence="2">Uncharacterized protein</fullName>
    </submittedName>
</protein>
<feature type="chain" id="PRO_5021031718" evidence="1">
    <location>
        <begin position="18"/>
        <end position="145"/>
    </location>
</feature>
<evidence type="ECO:0000256" key="1">
    <source>
        <dbReference type="SAM" id="SignalP"/>
    </source>
</evidence>
<dbReference type="RefSeq" id="WP_133263071.1">
    <property type="nucleotide sequence ID" value="NZ_SJCY01000009.1"/>
</dbReference>
<organism evidence="2 3">
    <name type="scientific">Pedobacter changchengzhani</name>
    <dbReference type="NCBI Taxonomy" id="2529274"/>
    <lineage>
        <taxon>Bacteria</taxon>
        <taxon>Pseudomonadati</taxon>
        <taxon>Bacteroidota</taxon>
        <taxon>Sphingobacteriia</taxon>
        <taxon>Sphingobacteriales</taxon>
        <taxon>Sphingobacteriaceae</taxon>
        <taxon>Pedobacter</taxon>
    </lineage>
</organism>
<keyword evidence="3" id="KW-1185">Reference proteome</keyword>
<dbReference type="PROSITE" id="PS51257">
    <property type="entry name" value="PROKAR_LIPOPROTEIN"/>
    <property type="match status" value="1"/>
</dbReference>
<dbReference type="AlphaFoldDB" id="A0A4R5MIK5"/>
<accession>A0A4R5MIK5</accession>
<evidence type="ECO:0000313" key="3">
    <source>
        <dbReference type="Proteomes" id="UP000295668"/>
    </source>
</evidence>
<evidence type="ECO:0000313" key="2">
    <source>
        <dbReference type="EMBL" id="TDG35457.1"/>
    </source>
</evidence>
<proteinExistence type="predicted"/>
<feature type="signal peptide" evidence="1">
    <location>
        <begin position="1"/>
        <end position="17"/>
    </location>
</feature>